<dbReference type="PANTHER" id="PTHR34220:SF7">
    <property type="entry name" value="SENSOR HISTIDINE KINASE YPDA"/>
    <property type="match status" value="1"/>
</dbReference>
<evidence type="ECO:0000259" key="2">
    <source>
        <dbReference type="Pfam" id="PF06580"/>
    </source>
</evidence>
<keyword evidence="1" id="KW-1133">Transmembrane helix</keyword>
<evidence type="ECO:0000313" key="3">
    <source>
        <dbReference type="EMBL" id="GAA4332369.1"/>
    </source>
</evidence>
<protein>
    <recommendedName>
        <fullName evidence="2">Signal transduction histidine kinase internal region domain-containing protein</fullName>
    </recommendedName>
</protein>
<proteinExistence type="predicted"/>
<dbReference type="Pfam" id="PF06580">
    <property type="entry name" value="His_kinase"/>
    <property type="match status" value="1"/>
</dbReference>
<keyword evidence="4" id="KW-1185">Reference proteome</keyword>
<reference evidence="4" key="1">
    <citation type="journal article" date="2019" name="Int. J. Syst. Evol. Microbiol.">
        <title>The Global Catalogue of Microorganisms (GCM) 10K type strain sequencing project: providing services to taxonomists for standard genome sequencing and annotation.</title>
        <authorList>
            <consortium name="The Broad Institute Genomics Platform"/>
            <consortium name="The Broad Institute Genome Sequencing Center for Infectious Disease"/>
            <person name="Wu L."/>
            <person name="Ma J."/>
        </authorList>
    </citation>
    <scope>NUCLEOTIDE SEQUENCE [LARGE SCALE GENOMIC DNA]</scope>
    <source>
        <strain evidence="4">JCM 17919</strain>
    </source>
</reference>
<sequence length="374" mass="42258">MQTTAARRCLRGGECGEATIFPVLMQHSTPPPVSLPRKRTLYVLYWSAYVLLFALAQGLPARDFTTALGNELLSLPPKLGFSLLVVEILMPRAWGNWRVFVPLYLVLLLAAALLQRLIDNFVILPYFLTHWRPESLWSVPPFLYHVVKLQFVVTLPACVRLLQYVARERNGAAAARAEKLQAELAVLRHQFHPHFLFNVLNSLYAKVLERSEEAPGMVLQLSGMMRYHVYEAGEGPVPLAREVHYLQSYIALQQQRFGNRLALSADLHGPFEGLLIEPLLLLPFVENGFKHALRGEPDGGAWITLYLSVDAGWMTLRMENSRATPEEAATAEGGFGLPNVQRRLELLYPGRHLLELVPEPDRFFVLLKIRLHAA</sequence>
<accession>A0ABP8GZY2</accession>
<dbReference type="InterPro" id="IPR010559">
    <property type="entry name" value="Sig_transdc_His_kin_internal"/>
</dbReference>
<feature type="domain" description="Signal transduction histidine kinase internal region" evidence="2">
    <location>
        <begin position="182"/>
        <end position="261"/>
    </location>
</feature>
<evidence type="ECO:0000313" key="4">
    <source>
        <dbReference type="Proteomes" id="UP001501725"/>
    </source>
</evidence>
<organism evidence="3 4">
    <name type="scientific">Flaviaesturariibacter amylovorans</name>
    <dbReference type="NCBI Taxonomy" id="1084520"/>
    <lineage>
        <taxon>Bacteria</taxon>
        <taxon>Pseudomonadati</taxon>
        <taxon>Bacteroidota</taxon>
        <taxon>Chitinophagia</taxon>
        <taxon>Chitinophagales</taxon>
        <taxon>Chitinophagaceae</taxon>
        <taxon>Flaviaestuariibacter</taxon>
    </lineage>
</organism>
<comment type="caution">
    <text evidence="3">The sequence shown here is derived from an EMBL/GenBank/DDBJ whole genome shotgun (WGS) entry which is preliminary data.</text>
</comment>
<feature type="transmembrane region" description="Helical" evidence="1">
    <location>
        <begin position="97"/>
        <end position="118"/>
    </location>
</feature>
<keyword evidence="1" id="KW-0812">Transmembrane</keyword>
<dbReference type="PANTHER" id="PTHR34220">
    <property type="entry name" value="SENSOR HISTIDINE KINASE YPDA"/>
    <property type="match status" value="1"/>
</dbReference>
<dbReference type="EMBL" id="BAABGY010000007">
    <property type="protein sequence ID" value="GAA4332369.1"/>
    <property type="molecule type" value="Genomic_DNA"/>
</dbReference>
<keyword evidence="1" id="KW-0472">Membrane</keyword>
<name>A0ABP8GZY2_9BACT</name>
<feature type="transmembrane region" description="Helical" evidence="1">
    <location>
        <begin position="72"/>
        <end position="90"/>
    </location>
</feature>
<gene>
    <name evidence="3" type="ORF">GCM10023184_24950</name>
</gene>
<dbReference type="Proteomes" id="UP001501725">
    <property type="component" value="Unassembled WGS sequence"/>
</dbReference>
<evidence type="ECO:0000256" key="1">
    <source>
        <dbReference type="SAM" id="Phobius"/>
    </source>
</evidence>
<dbReference type="InterPro" id="IPR050640">
    <property type="entry name" value="Bact_2-comp_sensor_kinase"/>
</dbReference>
<feature type="transmembrane region" description="Helical" evidence="1">
    <location>
        <begin position="41"/>
        <end position="60"/>
    </location>
</feature>